<dbReference type="GO" id="GO:0004867">
    <property type="term" value="F:serine-type endopeptidase inhibitor activity"/>
    <property type="evidence" value="ECO:0007669"/>
    <property type="project" value="InterPro"/>
</dbReference>
<dbReference type="AlphaFoldDB" id="A0A914WGR9"/>
<protein>
    <submittedName>
        <fullName evidence="5">Serpin domain-containing protein</fullName>
    </submittedName>
</protein>
<dbReference type="InterPro" id="IPR023795">
    <property type="entry name" value="Serpin_CS"/>
</dbReference>
<proteinExistence type="inferred from homology"/>
<organism evidence="4 5">
    <name type="scientific">Plectus sambesii</name>
    <dbReference type="NCBI Taxonomy" id="2011161"/>
    <lineage>
        <taxon>Eukaryota</taxon>
        <taxon>Metazoa</taxon>
        <taxon>Ecdysozoa</taxon>
        <taxon>Nematoda</taxon>
        <taxon>Chromadorea</taxon>
        <taxon>Plectida</taxon>
        <taxon>Plectina</taxon>
        <taxon>Plectoidea</taxon>
        <taxon>Plectidae</taxon>
        <taxon>Plectus</taxon>
    </lineage>
</organism>
<dbReference type="InterPro" id="IPR042185">
    <property type="entry name" value="Serpin_sf_2"/>
</dbReference>
<accession>A0A914WGR9</accession>
<reference evidence="5" key="1">
    <citation type="submission" date="2022-11" db="UniProtKB">
        <authorList>
            <consortium name="WormBaseParasite"/>
        </authorList>
    </citation>
    <scope>IDENTIFICATION</scope>
</reference>
<dbReference type="Pfam" id="PF00079">
    <property type="entry name" value="Serpin"/>
    <property type="match status" value="1"/>
</dbReference>
<dbReference type="InterPro" id="IPR036186">
    <property type="entry name" value="Serpin_sf"/>
</dbReference>
<dbReference type="Gene3D" id="2.30.39.10">
    <property type="entry name" value="Alpha-1-antitrypsin, domain 1"/>
    <property type="match status" value="1"/>
</dbReference>
<dbReference type="PROSITE" id="PS00284">
    <property type="entry name" value="SERPIN"/>
    <property type="match status" value="1"/>
</dbReference>
<dbReference type="PANTHER" id="PTHR11461">
    <property type="entry name" value="SERINE PROTEASE INHIBITOR, SERPIN"/>
    <property type="match status" value="1"/>
</dbReference>
<comment type="similarity">
    <text evidence="1 2">Belongs to the serpin family.</text>
</comment>
<evidence type="ECO:0000313" key="5">
    <source>
        <dbReference type="WBParaSite" id="PSAMB.scaffold4107size15668.g23456.t1"/>
    </source>
</evidence>
<dbReference type="WBParaSite" id="PSAMB.scaffold4107size15668.g23456.t1">
    <property type="protein sequence ID" value="PSAMB.scaffold4107size15668.g23456.t1"/>
    <property type="gene ID" value="PSAMB.scaffold4107size15668.g23456"/>
</dbReference>
<evidence type="ECO:0000259" key="3">
    <source>
        <dbReference type="SMART" id="SM00093"/>
    </source>
</evidence>
<dbReference type="Proteomes" id="UP000887566">
    <property type="component" value="Unplaced"/>
</dbReference>
<dbReference type="SUPFAM" id="SSF56574">
    <property type="entry name" value="Serpins"/>
    <property type="match status" value="1"/>
</dbReference>
<feature type="domain" description="Serpin" evidence="3">
    <location>
        <begin position="14"/>
        <end position="374"/>
    </location>
</feature>
<dbReference type="FunFam" id="3.30.497.10:FF:000001">
    <property type="entry name" value="Serine protease inhibitor"/>
    <property type="match status" value="1"/>
</dbReference>
<dbReference type="InterPro" id="IPR042178">
    <property type="entry name" value="Serpin_sf_1"/>
</dbReference>
<name>A0A914WGR9_9BILA</name>
<dbReference type="InterPro" id="IPR000215">
    <property type="entry name" value="Serpin_fam"/>
</dbReference>
<evidence type="ECO:0000313" key="4">
    <source>
        <dbReference type="Proteomes" id="UP000887566"/>
    </source>
</evidence>
<evidence type="ECO:0000256" key="1">
    <source>
        <dbReference type="ARBA" id="ARBA00009500"/>
    </source>
</evidence>
<sequence>MASKLETAQAQFALDLLRTASKGDENCFLSPVSISVALAMTYAGAADNTKLQMNQVMFNGAKSDEDVHASFGELVSKLSEAKNGYEMTTANKMYAQKGLAIQPNFVDKLSKHYRNSVHAVDFKNEAESARKEINGWVAEATKDRIKDLLARDVLNSDTRLVLVNAIYFKGEWAEQFKKDKTEQAAFYAASNKESKVDMMHMTKSFKYVDQPDCQVLGMHYKGYELAMYVFLPKKRDGLAELESSLTGERMLQLIEGDKRTEVEVHLPKFKLEMSFGLGETLSSMGMSDLFDCNKADLSNITGDKSLHVSAVIHKAFIEVNEEGSEAAAATAVVMMMKCAMMAGPRAPPPKFVADHPFLFAISDGKSLFFLGRYMG</sequence>
<evidence type="ECO:0000256" key="2">
    <source>
        <dbReference type="RuleBase" id="RU000411"/>
    </source>
</evidence>
<dbReference type="PANTHER" id="PTHR11461:SF211">
    <property type="entry name" value="GH10112P-RELATED"/>
    <property type="match status" value="1"/>
</dbReference>
<dbReference type="InterPro" id="IPR023796">
    <property type="entry name" value="Serpin_dom"/>
</dbReference>
<dbReference type="GO" id="GO:0005615">
    <property type="term" value="C:extracellular space"/>
    <property type="evidence" value="ECO:0007669"/>
    <property type="project" value="InterPro"/>
</dbReference>
<dbReference type="SMART" id="SM00093">
    <property type="entry name" value="SERPIN"/>
    <property type="match status" value="1"/>
</dbReference>
<dbReference type="CDD" id="cd19590">
    <property type="entry name" value="serpin_thermopin-like"/>
    <property type="match status" value="1"/>
</dbReference>
<keyword evidence="4" id="KW-1185">Reference proteome</keyword>
<dbReference type="Gene3D" id="3.30.497.10">
    <property type="entry name" value="Antithrombin, subunit I, domain 2"/>
    <property type="match status" value="1"/>
</dbReference>